<evidence type="ECO:0000313" key="1">
    <source>
        <dbReference type="EMBL" id="GID15711.1"/>
    </source>
</evidence>
<dbReference type="Gene3D" id="3.40.50.1820">
    <property type="entry name" value="alpha/beta hydrolase"/>
    <property type="match status" value="1"/>
</dbReference>
<reference evidence="1" key="1">
    <citation type="submission" date="2021-01" db="EMBL/GenBank/DDBJ databases">
        <title>Whole genome shotgun sequence of Actinocatenispora rupis NBRC 107355.</title>
        <authorList>
            <person name="Komaki H."/>
            <person name="Tamura T."/>
        </authorList>
    </citation>
    <scope>NUCLEOTIDE SEQUENCE</scope>
    <source>
        <strain evidence="1">NBRC 107355</strain>
    </source>
</reference>
<evidence type="ECO:0008006" key="3">
    <source>
        <dbReference type="Google" id="ProtNLM"/>
    </source>
</evidence>
<comment type="caution">
    <text evidence="1">The sequence shown here is derived from an EMBL/GenBank/DDBJ whole genome shotgun (WGS) entry which is preliminary data.</text>
</comment>
<dbReference type="EMBL" id="BOMB01000047">
    <property type="protein sequence ID" value="GID15711.1"/>
    <property type="molecule type" value="Genomic_DNA"/>
</dbReference>
<dbReference type="InterPro" id="IPR029058">
    <property type="entry name" value="AB_hydrolase_fold"/>
</dbReference>
<organism evidence="1 2">
    <name type="scientific">Actinocatenispora rupis</name>
    <dbReference type="NCBI Taxonomy" id="519421"/>
    <lineage>
        <taxon>Bacteria</taxon>
        <taxon>Bacillati</taxon>
        <taxon>Actinomycetota</taxon>
        <taxon>Actinomycetes</taxon>
        <taxon>Micromonosporales</taxon>
        <taxon>Micromonosporaceae</taxon>
        <taxon>Actinocatenispora</taxon>
    </lineage>
</organism>
<protein>
    <recommendedName>
        <fullName evidence="3">Alpha/beta hydrolase family protein</fullName>
    </recommendedName>
</protein>
<keyword evidence="2" id="KW-1185">Reference proteome</keyword>
<gene>
    <name evidence="1" type="ORF">Aru02nite_66000</name>
</gene>
<sequence>MNAQLNAAKKAVALEERVDRLRELLPPRAVVIGGAGDTRPVDALRRLGVLLGCEVVVIPNAGHEPWLDAPAEFRAALRAAVSRQG</sequence>
<name>A0A8J3NE62_9ACTN</name>
<proteinExistence type="predicted"/>
<dbReference type="SUPFAM" id="SSF53474">
    <property type="entry name" value="alpha/beta-Hydrolases"/>
    <property type="match status" value="1"/>
</dbReference>
<dbReference type="Proteomes" id="UP000612808">
    <property type="component" value="Unassembled WGS sequence"/>
</dbReference>
<dbReference type="AlphaFoldDB" id="A0A8J3NE62"/>
<evidence type="ECO:0000313" key="2">
    <source>
        <dbReference type="Proteomes" id="UP000612808"/>
    </source>
</evidence>
<accession>A0A8J3NE62</accession>